<evidence type="ECO:0008006" key="3">
    <source>
        <dbReference type="Google" id="ProtNLM"/>
    </source>
</evidence>
<organism evidence="1 2">
    <name type="scientific">Colwellia psychrerythraea</name>
    <name type="common">Vibrio psychroerythus</name>
    <dbReference type="NCBI Taxonomy" id="28229"/>
    <lineage>
        <taxon>Bacteria</taxon>
        <taxon>Pseudomonadati</taxon>
        <taxon>Pseudomonadota</taxon>
        <taxon>Gammaproteobacteria</taxon>
        <taxon>Alteromonadales</taxon>
        <taxon>Colwelliaceae</taxon>
        <taxon>Colwellia</taxon>
    </lineage>
</organism>
<protein>
    <recommendedName>
        <fullName evidence="3">Agmatine deiminase</fullName>
    </recommendedName>
</protein>
<evidence type="ECO:0000313" key="1">
    <source>
        <dbReference type="EMBL" id="KGJ91003.1"/>
    </source>
</evidence>
<dbReference type="Gene3D" id="3.75.10.10">
    <property type="entry name" value="L-arginine/glycine Amidinotransferase, Chain A"/>
    <property type="match status" value="1"/>
</dbReference>
<comment type="caution">
    <text evidence="1">The sequence shown here is derived from an EMBL/GenBank/DDBJ whole genome shotgun (WGS) entry which is preliminary data.</text>
</comment>
<dbReference type="RefSeq" id="WP_033083308.1">
    <property type="nucleotide sequence ID" value="NZ_JQEC01000044.1"/>
</dbReference>
<dbReference type="PATRIC" id="fig|28229.3.peg.3331"/>
<name>A0A099KMY0_COLPS</name>
<dbReference type="SUPFAM" id="SSF55909">
    <property type="entry name" value="Pentein"/>
    <property type="match status" value="1"/>
</dbReference>
<sequence length="388" mass="43032">MPKAMSSIYGEIKRMLLTYPSSNPLPNDITLQRYKGIFESLGSNIEYIILAENSAHSSIRQTAISSGLDPDINLKLINARTNYPAHVNRLIRQISGNIWECELESSQHSIWAQDGYCCLKDDEGNSILIEPLDFTRGGDNFVAEQVAARSNIQVEATKYHIEGGNILAGDNYVIVGSDYLHYNKKITGETEQEVTAGFQDLFGVDTIIWLGFDAPVNFPIDVFQGTYQPIFHIDMYITLGGKAENGKELIFVGDVNLAKSVLDQESPLVEIASTFDKTSDWLAAYSINGLEFEVVRLPLDLWNVTNSNGTFLSYNNCIIEAFAGIKNVYLPSYSSVAPGSVNRRKLDSKVAAIFEEHGFNVTMLSGSYEELCKNGGSVHCVTKVLHRE</sequence>
<dbReference type="OrthoDB" id="3650527at2"/>
<accession>A0A099KMY0</accession>
<proteinExistence type="predicted"/>
<dbReference type="EMBL" id="JQEC01000044">
    <property type="protein sequence ID" value="KGJ91003.1"/>
    <property type="molecule type" value="Genomic_DNA"/>
</dbReference>
<evidence type="ECO:0000313" key="2">
    <source>
        <dbReference type="Proteomes" id="UP000029868"/>
    </source>
</evidence>
<dbReference type="Proteomes" id="UP000029868">
    <property type="component" value="Unassembled WGS sequence"/>
</dbReference>
<gene>
    <name evidence="1" type="ORF">GAB14E_0667</name>
</gene>
<reference evidence="1 2" key="1">
    <citation type="submission" date="2014-08" db="EMBL/GenBank/DDBJ databases">
        <title>Genomic and Phenotypic Diversity of Colwellia psychrerythraea strains from Disparate Marine Basins.</title>
        <authorList>
            <person name="Techtmann S.M."/>
            <person name="Stelling S.C."/>
            <person name="Utturkar S.M."/>
            <person name="Alshibli N."/>
            <person name="Harris A."/>
            <person name="Brown S.D."/>
            <person name="Hazen T.C."/>
        </authorList>
    </citation>
    <scope>NUCLEOTIDE SEQUENCE [LARGE SCALE GENOMIC DNA]</scope>
    <source>
        <strain evidence="1 2">GAB14E</strain>
    </source>
</reference>
<dbReference type="AlphaFoldDB" id="A0A099KMY0"/>